<dbReference type="PANTHER" id="PTHR43649:SF33">
    <property type="entry name" value="POLYGALACTURONAN_RHAMNOGALACTURONAN-BINDING PROTEIN YTCQ"/>
    <property type="match status" value="1"/>
</dbReference>
<evidence type="ECO:0000256" key="3">
    <source>
        <dbReference type="ARBA" id="ARBA00023136"/>
    </source>
</evidence>
<reference evidence="7 8" key="1">
    <citation type="submission" date="2019-03" db="EMBL/GenBank/DDBJ databases">
        <title>Genomic Encyclopedia of Archaeal and Bacterial Type Strains, Phase II (KMG-II): from individual species to whole genera.</title>
        <authorList>
            <person name="Goeker M."/>
        </authorList>
    </citation>
    <scope>NUCLEOTIDE SEQUENCE [LARGE SCALE GENOMIC DNA]</scope>
    <source>
        <strain evidence="7 8">DSM 24782</strain>
    </source>
</reference>
<dbReference type="InterPro" id="IPR006059">
    <property type="entry name" value="SBP"/>
</dbReference>
<sequence length="440" mass="45990">MRIAFKAGALAAVAALALTTAACSSPASTGDTDGASSDSGPVNLTYWAWAPNMDKVVDIWNKSHPDITVTVNKQDGGDAAVTKLLTAIKAGSGAPDLMQAEYQKIPTLVSAGALKDLSKLGAASTKSDFTAGAWNAVTLGSSAIYAVPQDTGPMMFYYRKDVFKKLGLKAPATWDDYAKAAEVIHKADPTQYLGTFSSGDPGWFAGLTQQAGASWWSISGQSWGVDIDSAASKKVASYWGGLVQKGVIDNDPMYTPAWNAALNDGKQVGWISAVWGPGVLAGNAGKTKGDWAAATLPQWTAGANANGNWGGSSTAVTAQSEHPQQAMQFIKWLNTDPTAVKALAQIANIYPADVHATDSALTTAPDFFSDQSDFYQVAAKASAAVQPFTYGPNVNVAYSAYTDAFAKAAQAKQQSQFLSALSSMQSTTTSDLKKSGFSVK</sequence>
<evidence type="ECO:0000313" key="7">
    <source>
        <dbReference type="EMBL" id="TDS76081.1"/>
    </source>
</evidence>
<feature type="chain" id="PRO_5039564400" evidence="6">
    <location>
        <begin position="30"/>
        <end position="440"/>
    </location>
</feature>
<proteinExistence type="predicted"/>
<protein>
    <submittedName>
        <fullName evidence="7">Carbohydrate ABC transporter substrate-binding protein (CUT1 family)</fullName>
    </submittedName>
</protein>
<evidence type="ECO:0000313" key="8">
    <source>
        <dbReference type="Proteomes" id="UP000295344"/>
    </source>
</evidence>
<evidence type="ECO:0000256" key="2">
    <source>
        <dbReference type="ARBA" id="ARBA00022729"/>
    </source>
</evidence>
<dbReference type="RefSeq" id="WP_133767288.1">
    <property type="nucleotide sequence ID" value="NZ_BAAARP010000001.1"/>
</dbReference>
<keyword evidence="5" id="KW-0449">Lipoprotein</keyword>
<dbReference type="PROSITE" id="PS51257">
    <property type="entry name" value="PROKAR_LIPOPROTEIN"/>
    <property type="match status" value="1"/>
</dbReference>
<dbReference type="InterPro" id="IPR050490">
    <property type="entry name" value="Bact_solute-bd_prot1"/>
</dbReference>
<organism evidence="7 8">
    <name type="scientific">Amnibacterium kyonggiense</name>
    <dbReference type="NCBI Taxonomy" id="595671"/>
    <lineage>
        <taxon>Bacteria</taxon>
        <taxon>Bacillati</taxon>
        <taxon>Actinomycetota</taxon>
        <taxon>Actinomycetes</taxon>
        <taxon>Micrococcales</taxon>
        <taxon>Microbacteriaceae</taxon>
        <taxon>Amnibacterium</taxon>
    </lineage>
</organism>
<feature type="signal peptide" evidence="6">
    <location>
        <begin position="1"/>
        <end position="29"/>
    </location>
</feature>
<gene>
    <name evidence="7" type="ORF">CLV52_3197</name>
</gene>
<dbReference type="OrthoDB" id="2515046at2"/>
<evidence type="ECO:0000256" key="5">
    <source>
        <dbReference type="ARBA" id="ARBA00023288"/>
    </source>
</evidence>
<keyword evidence="2 6" id="KW-0732">Signal</keyword>
<keyword evidence="4" id="KW-0564">Palmitate</keyword>
<keyword evidence="3" id="KW-0472">Membrane</keyword>
<dbReference type="Pfam" id="PF01547">
    <property type="entry name" value="SBP_bac_1"/>
    <property type="match status" value="1"/>
</dbReference>
<evidence type="ECO:0000256" key="1">
    <source>
        <dbReference type="ARBA" id="ARBA00022475"/>
    </source>
</evidence>
<keyword evidence="8" id="KW-1185">Reference proteome</keyword>
<evidence type="ECO:0000256" key="6">
    <source>
        <dbReference type="SAM" id="SignalP"/>
    </source>
</evidence>
<dbReference type="AlphaFoldDB" id="A0A4R7FIM0"/>
<dbReference type="EMBL" id="SOAM01000003">
    <property type="protein sequence ID" value="TDS76081.1"/>
    <property type="molecule type" value="Genomic_DNA"/>
</dbReference>
<comment type="caution">
    <text evidence="7">The sequence shown here is derived from an EMBL/GenBank/DDBJ whole genome shotgun (WGS) entry which is preliminary data.</text>
</comment>
<dbReference type="PANTHER" id="PTHR43649">
    <property type="entry name" value="ARABINOSE-BINDING PROTEIN-RELATED"/>
    <property type="match status" value="1"/>
</dbReference>
<keyword evidence="1" id="KW-1003">Cell membrane</keyword>
<accession>A0A4R7FIM0</accession>
<dbReference type="SUPFAM" id="SSF53850">
    <property type="entry name" value="Periplasmic binding protein-like II"/>
    <property type="match status" value="1"/>
</dbReference>
<name>A0A4R7FIM0_9MICO</name>
<evidence type="ECO:0000256" key="4">
    <source>
        <dbReference type="ARBA" id="ARBA00023139"/>
    </source>
</evidence>
<dbReference type="Gene3D" id="3.40.190.10">
    <property type="entry name" value="Periplasmic binding protein-like II"/>
    <property type="match status" value="1"/>
</dbReference>
<dbReference type="Proteomes" id="UP000295344">
    <property type="component" value="Unassembled WGS sequence"/>
</dbReference>